<dbReference type="GeneID" id="117574526"/>
<dbReference type="OrthoDB" id="10261598at2759"/>
<evidence type="ECO:0000313" key="4">
    <source>
        <dbReference type="Proteomes" id="UP000515160"/>
    </source>
</evidence>
<organism evidence="4 5">
    <name type="scientific">Drosophila albomicans</name>
    <name type="common">Fruit fly</name>
    <dbReference type="NCBI Taxonomy" id="7291"/>
    <lineage>
        <taxon>Eukaryota</taxon>
        <taxon>Metazoa</taxon>
        <taxon>Ecdysozoa</taxon>
        <taxon>Arthropoda</taxon>
        <taxon>Hexapoda</taxon>
        <taxon>Insecta</taxon>
        <taxon>Pterygota</taxon>
        <taxon>Neoptera</taxon>
        <taxon>Endopterygota</taxon>
        <taxon>Diptera</taxon>
        <taxon>Brachycera</taxon>
        <taxon>Muscomorpha</taxon>
        <taxon>Ephydroidea</taxon>
        <taxon>Drosophilidae</taxon>
        <taxon>Drosophila</taxon>
    </lineage>
</organism>
<dbReference type="PANTHER" id="PTHR10858">
    <property type="entry name" value="DEOXYRIBONUCLEASE II"/>
    <property type="match status" value="1"/>
</dbReference>
<dbReference type="AlphaFoldDB" id="A0A6P8XMQ7"/>
<evidence type="ECO:0000256" key="3">
    <source>
        <dbReference type="SAM" id="SignalP"/>
    </source>
</evidence>
<protein>
    <submittedName>
        <fullName evidence="5">Plancitoxin-1-like</fullName>
    </submittedName>
</protein>
<feature type="signal peptide" evidence="3">
    <location>
        <begin position="1"/>
        <end position="20"/>
    </location>
</feature>
<reference evidence="5" key="1">
    <citation type="submission" date="2025-08" db="UniProtKB">
        <authorList>
            <consortium name="RefSeq"/>
        </authorList>
    </citation>
    <scope>IDENTIFICATION</scope>
    <source>
        <strain evidence="5">15112-1751.03</strain>
        <tissue evidence="5">Whole Adult</tissue>
    </source>
</reference>
<evidence type="ECO:0000256" key="2">
    <source>
        <dbReference type="ARBA" id="ARBA00022801"/>
    </source>
</evidence>
<sequence length="331" mass="37327">MRIICLCLLFLITIVVNVSADLSCKDEDNNDVDWWFMYLQDDDDAKYFYVTSENYNKWQMSNETLMSNRSLLFRGLNLEYLAAYATYNDVFTNGTTFDWGGASRGLIAASGTVHAGIWIIHSMPLNGTLNQTYGEHYLCLTLDKKGVEKAAELLVLSEPHFNSTLQVNNLVEFFPLLYNAIGRNTLTAGDLELDVELSTLKGRKFRFFGKHPSIYKELYADIVAPALGVNLFVRTDRNSCSTCQNLPNKCNDNKIYNIKEVVGPQGRSISALTDHSKWAVSQKNSGGDWICIGDLNRHQSHLSRGGSAICLEDSVVSERYRELISSYEECE</sequence>
<dbReference type="GO" id="GO:0004531">
    <property type="term" value="F:deoxyribonuclease II activity"/>
    <property type="evidence" value="ECO:0007669"/>
    <property type="project" value="InterPro"/>
</dbReference>
<name>A0A6P8XMQ7_DROAB</name>
<gene>
    <name evidence="5" type="primary">LOC117574526</name>
</gene>
<feature type="chain" id="PRO_5028220493" evidence="3">
    <location>
        <begin position="21"/>
        <end position="331"/>
    </location>
</feature>
<keyword evidence="4" id="KW-1185">Reference proteome</keyword>
<evidence type="ECO:0000256" key="1">
    <source>
        <dbReference type="ARBA" id="ARBA00007527"/>
    </source>
</evidence>
<keyword evidence="3" id="KW-0732">Signal</keyword>
<proteinExistence type="inferred from homology"/>
<dbReference type="Proteomes" id="UP000515160">
    <property type="component" value="Chromosome 2R"/>
</dbReference>
<dbReference type="PANTHER" id="PTHR10858:SF23">
    <property type="entry name" value="DEOXYRIBONUCLEASE II"/>
    <property type="match status" value="1"/>
</dbReference>
<evidence type="ECO:0000313" key="5">
    <source>
        <dbReference type="RefSeq" id="XP_034114279.1"/>
    </source>
</evidence>
<keyword evidence="2" id="KW-0378">Hydrolase</keyword>
<dbReference type="RefSeq" id="XP_034114279.1">
    <property type="nucleotide sequence ID" value="XM_034258388.2"/>
</dbReference>
<accession>A0A6P8XMQ7</accession>
<dbReference type="GO" id="GO:0006309">
    <property type="term" value="P:apoptotic DNA fragmentation"/>
    <property type="evidence" value="ECO:0007669"/>
    <property type="project" value="TreeGrafter"/>
</dbReference>
<dbReference type="Pfam" id="PF03265">
    <property type="entry name" value="DNase_II"/>
    <property type="match status" value="1"/>
</dbReference>
<comment type="similarity">
    <text evidence="1">Belongs to the DNase II family.</text>
</comment>
<dbReference type="InterPro" id="IPR004947">
    <property type="entry name" value="DNase_II"/>
</dbReference>